<proteinExistence type="predicted"/>
<sequence>MTDAEKIAELERRVDRLEKGIHRNGEVPTPPITWPIMPTMGAKPRCSKCNIELGSPIGYVCPNFGSCPTRLAGFSCSTAGAPA</sequence>
<gene>
    <name evidence="1" type="ORF">SAMN05216466_10797</name>
</gene>
<evidence type="ECO:0000313" key="2">
    <source>
        <dbReference type="Proteomes" id="UP000199706"/>
    </source>
</evidence>
<protein>
    <submittedName>
        <fullName evidence="1">Uncharacterized protein</fullName>
    </submittedName>
</protein>
<dbReference type="Proteomes" id="UP000199706">
    <property type="component" value="Unassembled WGS sequence"/>
</dbReference>
<dbReference type="AlphaFoldDB" id="A0A1G7ZPH1"/>
<accession>A0A1G7ZPH1</accession>
<reference evidence="1 2" key="1">
    <citation type="submission" date="2016-10" db="EMBL/GenBank/DDBJ databases">
        <authorList>
            <person name="de Groot N.N."/>
        </authorList>
    </citation>
    <scope>NUCLEOTIDE SEQUENCE [LARGE SCALE GENOMIC DNA]</scope>
    <source>
        <strain evidence="1 2">LMG 2247</strain>
    </source>
</reference>
<evidence type="ECO:0000313" key="1">
    <source>
        <dbReference type="EMBL" id="SDH10000.1"/>
    </source>
</evidence>
<dbReference type="EMBL" id="FNCJ01000007">
    <property type="protein sequence ID" value="SDH10000.1"/>
    <property type="molecule type" value="Genomic_DNA"/>
</dbReference>
<organism evidence="1 2">
    <name type="scientific">Paraburkholderia phenazinium</name>
    <dbReference type="NCBI Taxonomy" id="60549"/>
    <lineage>
        <taxon>Bacteria</taxon>
        <taxon>Pseudomonadati</taxon>
        <taxon>Pseudomonadota</taxon>
        <taxon>Betaproteobacteria</taxon>
        <taxon>Burkholderiales</taxon>
        <taxon>Burkholderiaceae</taxon>
        <taxon>Paraburkholderia</taxon>
    </lineage>
</organism>
<name>A0A1G7ZPH1_9BURK</name>